<accession>A0A9J6FT20</accession>
<protein>
    <submittedName>
        <fullName evidence="8">Uncharacterized protein</fullName>
    </submittedName>
</protein>
<dbReference type="GO" id="GO:0005634">
    <property type="term" value="C:nucleus"/>
    <property type="evidence" value="ECO:0007669"/>
    <property type="project" value="UniProtKB-SubCell"/>
</dbReference>
<dbReference type="GO" id="GO:0005049">
    <property type="term" value="F:nuclear export signal receptor activity"/>
    <property type="evidence" value="ECO:0007669"/>
    <property type="project" value="InterPro"/>
</dbReference>
<dbReference type="InterPro" id="IPR016024">
    <property type="entry name" value="ARM-type_fold"/>
</dbReference>
<keyword evidence="4" id="KW-0813">Transport</keyword>
<keyword evidence="6" id="KW-0653">Protein transport</keyword>
<comment type="caution">
    <text evidence="8">The sequence shown here is derived from an EMBL/GenBank/DDBJ whole genome shotgun (WGS) entry which is preliminary data.</text>
</comment>
<evidence type="ECO:0000256" key="7">
    <source>
        <dbReference type="ARBA" id="ARBA00023242"/>
    </source>
</evidence>
<keyword evidence="7" id="KW-0539">Nucleus</keyword>
<dbReference type="VEuPathDB" id="VectorBase:HLOH_046591"/>
<keyword evidence="9" id="KW-1185">Reference proteome</keyword>
<evidence type="ECO:0000256" key="3">
    <source>
        <dbReference type="ARBA" id="ARBA00009466"/>
    </source>
</evidence>
<reference evidence="8 9" key="1">
    <citation type="journal article" date="2020" name="Cell">
        <title>Large-Scale Comparative Analyses of Tick Genomes Elucidate Their Genetic Diversity and Vector Capacities.</title>
        <authorList>
            <consortium name="Tick Genome and Microbiome Consortium (TIGMIC)"/>
            <person name="Jia N."/>
            <person name="Wang J."/>
            <person name="Shi W."/>
            <person name="Du L."/>
            <person name="Sun Y."/>
            <person name="Zhan W."/>
            <person name="Jiang J.F."/>
            <person name="Wang Q."/>
            <person name="Zhang B."/>
            <person name="Ji P."/>
            <person name="Bell-Sakyi L."/>
            <person name="Cui X.M."/>
            <person name="Yuan T.T."/>
            <person name="Jiang B.G."/>
            <person name="Yang W.F."/>
            <person name="Lam T.T."/>
            <person name="Chang Q.C."/>
            <person name="Ding S.J."/>
            <person name="Wang X.J."/>
            <person name="Zhu J.G."/>
            <person name="Ruan X.D."/>
            <person name="Zhao L."/>
            <person name="Wei J.T."/>
            <person name="Ye R.Z."/>
            <person name="Que T.C."/>
            <person name="Du C.H."/>
            <person name="Zhou Y.H."/>
            <person name="Cheng J.X."/>
            <person name="Dai P.F."/>
            <person name="Guo W.B."/>
            <person name="Han X.H."/>
            <person name="Huang E.J."/>
            <person name="Li L.F."/>
            <person name="Wei W."/>
            <person name="Gao Y.C."/>
            <person name="Liu J.Z."/>
            <person name="Shao H.Z."/>
            <person name="Wang X."/>
            <person name="Wang C.C."/>
            <person name="Yang T.C."/>
            <person name="Huo Q.B."/>
            <person name="Li W."/>
            <person name="Chen H.Y."/>
            <person name="Chen S.E."/>
            <person name="Zhou L.G."/>
            <person name="Ni X.B."/>
            <person name="Tian J.H."/>
            <person name="Sheng Y."/>
            <person name="Liu T."/>
            <person name="Pan Y.S."/>
            <person name="Xia L.Y."/>
            <person name="Li J."/>
            <person name="Zhao F."/>
            <person name="Cao W.C."/>
        </authorList>
    </citation>
    <scope>NUCLEOTIDE SEQUENCE [LARGE SCALE GENOMIC DNA]</scope>
    <source>
        <strain evidence="8">HaeL-2018</strain>
    </source>
</reference>
<dbReference type="AlphaFoldDB" id="A0A9J6FT20"/>
<dbReference type="InterPro" id="IPR011989">
    <property type="entry name" value="ARM-like"/>
</dbReference>
<dbReference type="PANTHER" id="PTHR21452">
    <property type="entry name" value="EXPORTIN-6"/>
    <property type="match status" value="1"/>
</dbReference>
<dbReference type="EMBL" id="JABSTR010000003">
    <property type="protein sequence ID" value="KAH9365417.1"/>
    <property type="molecule type" value="Genomic_DNA"/>
</dbReference>
<keyword evidence="5" id="KW-0963">Cytoplasm</keyword>
<dbReference type="GO" id="GO:0006611">
    <property type="term" value="P:protein export from nucleus"/>
    <property type="evidence" value="ECO:0007669"/>
    <property type="project" value="InterPro"/>
</dbReference>
<evidence type="ECO:0000256" key="1">
    <source>
        <dbReference type="ARBA" id="ARBA00004123"/>
    </source>
</evidence>
<dbReference type="InterPro" id="IPR040016">
    <property type="entry name" value="XPO6"/>
</dbReference>
<dbReference type="PANTHER" id="PTHR21452:SF4">
    <property type="entry name" value="EXPORTIN-6"/>
    <property type="match status" value="1"/>
</dbReference>
<dbReference type="OrthoDB" id="10261013at2759"/>
<evidence type="ECO:0000256" key="5">
    <source>
        <dbReference type="ARBA" id="ARBA00022490"/>
    </source>
</evidence>
<evidence type="ECO:0000313" key="9">
    <source>
        <dbReference type="Proteomes" id="UP000821853"/>
    </source>
</evidence>
<comment type="similarity">
    <text evidence="3">Belongs to the exportin family.</text>
</comment>
<dbReference type="Proteomes" id="UP000821853">
    <property type="component" value="Unassembled WGS sequence"/>
</dbReference>
<evidence type="ECO:0000256" key="2">
    <source>
        <dbReference type="ARBA" id="ARBA00004496"/>
    </source>
</evidence>
<name>A0A9J6FT20_HAELO</name>
<gene>
    <name evidence="8" type="ORF">HPB48_017187</name>
</gene>
<dbReference type="Gene3D" id="1.25.10.10">
    <property type="entry name" value="Leucine-rich Repeat Variant"/>
    <property type="match status" value="1"/>
</dbReference>
<proteinExistence type="inferred from homology"/>
<comment type="subcellular location">
    <subcellularLocation>
        <location evidence="2">Cytoplasm</location>
    </subcellularLocation>
    <subcellularLocation>
        <location evidence="1">Nucleus</location>
    </subcellularLocation>
</comment>
<dbReference type="GO" id="GO:0005737">
    <property type="term" value="C:cytoplasm"/>
    <property type="evidence" value="ECO:0007669"/>
    <property type="project" value="UniProtKB-SubCell"/>
</dbReference>
<evidence type="ECO:0000256" key="6">
    <source>
        <dbReference type="ARBA" id="ARBA00022927"/>
    </source>
</evidence>
<organism evidence="8 9">
    <name type="scientific">Haemaphysalis longicornis</name>
    <name type="common">Bush tick</name>
    <dbReference type="NCBI Taxonomy" id="44386"/>
    <lineage>
        <taxon>Eukaryota</taxon>
        <taxon>Metazoa</taxon>
        <taxon>Ecdysozoa</taxon>
        <taxon>Arthropoda</taxon>
        <taxon>Chelicerata</taxon>
        <taxon>Arachnida</taxon>
        <taxon>Acari</taxon>
        <taxon>Parasitiformes</taxon>
        <taxon>Ixodida</taxon>
        <taxon>Ixodoidea</taxon>
        <taxon>Ixodidae</taxon>
        <taxon>Haemaphysalinae</taxon>
        <taxon>Haemaphysalis</taxon>
    </lineage>
</organism>
<evidence type="ECO:0000313" key="8">
    <source>
        <dbReference type="EMBL" id="KAH9365417.1"/>
    </source>
</evidence>
<dbReference type="OMA" id="AHTEYAY"/>
<dbReference type="SUPFAM" id="SSF48371">
    <property type="entry name" value="ARM repeat"/>
    <property type="match status" value="1"/>
</dbReference>
<sequence>MAGEGPGAACREDAELAALVSEFFSDGTSNQRKQQIERHLAELRQQPDSWCRWVRLLDQPQASPGLLVFALTALQEAGPTLDQAARQAVWCALERLLLSPPGPQPPFVRNKLCQLLVGLACMGGPQEQAGFLDCILQTTSEEVGGVPREDRRSGPKREELRRLVEQRTPQVVALLTGVLGIEACRGSVKQALCCVEHLLSWLPLAEVGHELVGALCRWATSALGSGTPQLLLRLAITALQTTPTAKDDSSYLDKLTEFVRLFVNVYLSRPGNGSAELPQLLRLLFDRTFQETSLERYQVCLEAWGIVLSWMLVTQTGEAYGELVQALVPQLLVRCFQRRGHQLCDRQLSLVSKAAEVRPKDVCSLVLEPELGMYKMGTATAGRLGYLCVLLQALQRLSSLLEPHLVKEVITRLCQVALSGKELLSCADKALAAEAVDVQVQLMAAVRSLCGYLRGSPPPTELLVELALPFILQPCEQFVAQSVHGALCLPWSGVASAAQSWDQRAALQARLVESLGRPLLRPQPGDTVEVVARSLKLLCALVAVLEGGKVSEEPVLCLVGVLLRVLGAQLGADRVRPLLGALEQRLPPPPGVSNNNNQAAAEGLEWMLGLLLPLVQEPSLGAHFLPAILTLCLDQVQPRLAQCPVLVAVLGPPLFLLLEQSLVCHWRHFFPAGDVLAAARGVQPLAGGTTPPEFGRLMAAYGWSLRLPEPALVRQNLLALSGLNSRCRLFHKVLVSFCHRMRHLPGSRQKFVPPYAHTEYAYGFI</sequence>
<evidence type="ECO:0000256" key="4">
    <source>
        <dbReference type="ARBA" id="ARBA00022448"/>
    </source>
</evidence>